<evidence type="ECO:0000313" key="11">
    <source>
        <dbReference type="Proteomes" id="UP000580797"/>
    </source>
</evidence>
<sequence length="395" mass="42216">MTQQNLLESRDKRGAPHLFVSTARVMPRWVAAVLGMAVSVALFGLAFWYFVLTPNGQFADEAAFAGAQQYLGDGTEYSSALRRFLGYLPELAGGIGALALIITAIARRSLVAPLIAAAGWAGATLSTQVLKHSILNRPDFNISDATVNSFPSGHTTFATAAMIAVLVVAAPRWRPLLALFGGLFALLTGVSTVALGWHRPSDIVGAFLVCAFWGFLSGVLVLSTGKSWNARSTNERFFSRFHIGRFGLWPLLLWMPALLSGVASVIIFFFATQTALAKELLSANSWLFLSGTLFISSAALFLFGIFNKFLSPLRLRTVAQQPESFDQVAPAAVQFPTTTQMPAAHTAPLQTSPGQSYPGQTNPGQAHPGYATPDQRVPAGSGSNSGNRATSSYEL</sequence>
<evidence type="ECO:0000256" key="3">
    <source>
        <dbReference type="ARBA" id="ARBA00022692"/>
    </source>
</evidence>
<dbReference type="Gene3D" id="1.20.144.10">
    <property type="entry name" value="Phosphatidic acid phosphatase type 2/haloperoxidase"/>
    <property type="match status" value="1"/>
</dbReference>
<keyword evidence="6 8" id="KW-0472">Membrane</keyword>
<dbReference type="SUPFAM" id="SSF48317">
    <property type="entry name" value="Acid phosphatase/Vanadium-dependent haloperoxidase"/>
    <property type="match status" value="1"/>
</dbReference>
<evidence type="ECO:0000313" key="10">
    <source>
        <dbReference type="EMBL" id="MBB5513374.1"/>
    </source>
</evidence>
<evidence type="ECO:0000256" key="5">
    <source>
        <dbReference type="ARBA" id="ARBA00022989"/>
    </source>
</evidence>
<dbReference type="GO" id="GO:0016787">
    <property type="term" value="F:hydrolase activity"/>
    <property type="evidence" value="ECO:0007669"/>
    <property type="project" value="UniProtKB-KW"/>
</dbReference>
<feature type="region of interest" description="Disordered" evidence="7">
    <location>
        <begin position="345"/>
        <end position="395"/>
    </location>
</feature>
<feature type="transmembrane region" description="Helical" evidence="8">
    <location>
        <begin position="150"/>
        <end position="169"/>
    </location>
</feature>
<keyword evidence="4" id="KW-0378">Hydrolase</keyword>
<feature type="transmembrane region" description="Helical" evidence="8">
    <location>
        <begin position="176"/>
        <end position="197"/>
    </location>
</feature>
<feature type="transmembrane region" description="Helical" evidence="8">
    <location>
        <begin position="84"/>
        <end position="103"/>
    </location>
</feature>
<dbReference type="Proteomes" id="UP000580797">
    <property type="component" value="Unassembled WGS sequence"/>
</dbReference>
<dbReference type="SMART" id="SM00014">
    <property type="entry name" value="acidPPc"/>
    <property type="match status" value="1"/>
</dbReference>
<feature type="compositionally biased region" description="Polar residues" evidence="7">
    <location>
        <begin position="348"/>
        <end position="364"/>
    </location>
</feature>
<comment type="subcellular location">
    <subcellularLocation>
        <location evidence="1">Cell membrane</location>
        <topology evidence="1">Multi-pass membrane protein</topology>
    </subcellularLocation>
</comment>
<accession>A0A7W8TV33</accession>
<feature type="transmembrane region" description="Helical" evidence="8">
    <location>
        <begin position="110"/>
        <end position="130"/>
    </location>
</feature>
<dbReference type="AlphaFoldDB" id="A0A7W8TV33"/>
<proteinExistence type="predicted"/>
<dbReference type="InterPro" id="IPR000326">
    <property type="entry name" value="PAP2/HPO"/>
</dbReference>
<dbReference type="GO" id="GO:0005886">
    <property type="term" value="C:plasma membrane"/>
    <property type="evidence" value="ECO:0007669"/>
    <property type="project" value="UniProtKB-SubCell"/>
</dbReference>
<feature type="transmembrane region" description="Helical" evidence="8">
    <location>
        <begin position="246"/>
        <end position="271"/>
    </location>
</feature>
<dbReference type="InterPro" id="IPR036938">
    <property type="entry name" value="PAP2/HPO_sf"/>
</dbReference>
<evidence type="ECO:0000256" key="6">
    <source>
        <dbReference type="ARBA" id="ARBA00023136"/>
    </source>
</evidence>
<keyword evidence="3 8" id="KW-0812">Transmembrane</keyword>
<keyword evidence="2" id="KW-1003">Cell membrane</keyword>
<dbReference type="RefSeq" id="WP_183665665.1">
    <property type="nucleotide sequence ID" value="NZ_BAAARH010000002.1"/>
</dbReference>
<feature type="transmembrane region" description="Helical" evidence="8">
    <location>
        <begin position="283"/>
        <end position="306"/>
    </location>
</feature>
<dbReference type="Pfam" id="PF01569">
    <property type="entry name" value="PAP2"/>
    <property type="match status" value="1"/>
</dbReference>
<feature type="compositionally biased region" description="Polar residues" evidence="7">
    <location>
        <begin position="381"/>
        <end position="395"/>
    </location>
</feature>
<reference evidence="10 11" key="1">
    <citation type="submission" date="2020-08" db="EMBL/GenBank/DDBJ databases">
        <title>Sequencing the genomes of 1000 actinobacteria strains.</title>
        <authorList>
            <person name="Klenk H.-P."/>
        </authorList>
    </citation>
    <scope>NUCLEOTIDE SEQUENCE [LARGE SCALE GENOMIC DNA]</scope>
    <source>
        <strain evidence="10 11">DSM 105783</strain>
    </source>
</reference>
<evidence type="ECO:0000256" key="4">
    <source>
        <dbReference type="ARBA" id="ARBA00022801"/>
    </source>
</evidence>
<gene>
    <name evidence="10" type="ORF">HD598_002061</name>
</gene>
<protein>
    <submittedName>
        <fullName evidence="10">Membrane-associated phospholipid phosphatase</fullName>
    </submittedName>
</protein>
<dbReference type="EMBL" id="JACHDR010000001">
    <property type="protein sequence ID" value="MBB5513374.1"/>
    <property type="molecule type" value="Genomic_DNA"/>
</dbReference>
<feature type="transmembrane region" description="Helical" evidence="8">
    <location>
        <begin position="29"/>
        <end position="51"/>
    </location>
</feature>
<evidence type="ECO:0000256" key="1">
    <source>
        <dbReference type="ARBA" id="ARBA00004651"/>
    </source>
</evidence>
<feature type="domain" description="Phosphatidic acid phosphatase type 2/haloperoxidase" evidence="9">
    <location>
        <begin position="92"/>
        <end position="218"/>
    </location>
</feature>
<evidence type="ECO:0000256" key="2">
    <source>
        <dbReference type="ARBA" id="ARBA00022475"/>
    </source>
</evidence>
<evidence type="ECO:0000256" key="7">
    <source>
        <dbReference type="SAM" id="MobiDB-lite"/>
    </source>
</evidence>
<feature type="transmembrane region" description="Helical" evidence="8">
    <location>
        <begin position="203"/>
        <end position="225"/>
    </location>
</feature>
<evidence type="ECO:0000256" key="8">
    <source>
        <dbReference type="SAM" id="Phobius"/>
    </source>
</evidence>
<dbReference type="PANTHER" id="PTHR14969:SF62">
    <property type="entry name" value="DECAPRENYLPHOSPHORYL-5-PHOSPHORIBOSE PHOSPHATASE RV3807C-RELATED"/>
    <property type="match status" value="1"/>
</dbReference>
<dbReference type="PANTHER" id="PTHR14969">
    <property type="entry name" value="SPHINGOSINE-1-PHOSPHATE PHOSPHOHYDROLASE"/>
    <property type="match status" value="1"/>
</dbReference>
<name>A0A7W8TV33_9MICC</name>
<organism evidence="10 11">
    <name type="scientific">Neomicrococcus aestuarii</name>
    <dbReference type="NCBI Taxonomy" id="556325"/>
    <lineage>
        <taxon>Bacteria</taxon>
        <taxon>Bacillati</taxon>
        <taxon>Actinomycetota</taxon>
        <taxon>Actinomycetes</taxon>
        <taxon>Micrococcales</taxon>
        <taxon>Micrococcaceae</taxon>
        <taxon>Neomicrococcus</taxon>
    </lineage>
</organism>
<comment type="caution">
    <text evidence="10">The sequence shown here is derived from an EMBL/GenBank/DDBJ whole genome shotgun (WGS) entry which is preliminary data.</text>
</comment>
<evidence type="ECO:0000259" key="9">
    <source>
        <dbReference type="SMART" id="SM00014"/>
    </source>
</evidence>
<keyword evidence="5 8" id="KW-1133">Transmembrane helix</keyword>